<dbReference type="SUPFAM" id="SSF51905">
    <property type="entry name" value="FAD/NAD(P)-binding domain"/>
    <property type="match status" value="1"/>
</dbReference>
<dbReference type="Pfam" id="PF07992">
    <property type="entry name" value="Pyr_redox_2"/>
    <property type="match status" value="1"/>
</dbReference>
<evidence type="ECO:0000313" key="7">
    <source>
        <dbReference type="WBParaSite" id="maker-uti_cns_0001588-snap-gene-0.7-mRNA-1"/>
    </source>
</evidence>
<evidence type="ECO:0000256" key="1">
    <source>
        <dbReference type="ARBA" id="ARBA00001974"/>
    </source>
</evidence>
<feature type="domain" description="FAD/NAD(P)-binding" evidence="5">
    <location>
        <begin position="8"/>
        <end position="178"/>
    </location>
</feature>
<dbReference type="Gene3D" id="3.50.50.60">
    <property type="entry name" value="FAD/NAD(P)-binding domain"/>
    <property type="match status" value="2"/>
</dbReference>
<name>A0A1I8GE97_9PLAT</name>
<evidence type="ECO:0000256" key="4">
    <source>
        <dbReference type="ARBA" id="ARBA00023002"/>
    </source>
</evidence>
<evidence type="ECO:0000256" key="2">
    <source>
        <dbReference type="ARBA" id="ARBA00022630"/>
    </source>
</evidence>
<dbReference type="Proteomes" id="UP000095280">
    <property type="component" value="Unplaced"/>
</dbReference>
<dbReference type="GO" id="GO:0005737">
    <property type="term" value="C:cytoplasm"/>
    <property type="evidence" value="ECO:0007669"/>
    <property type="project" value="TreeGrafter"/>
</dbReference>
<organism evidence="6 7">
    <name type="scientific">Macrostomum lignano</name>
    <dbReference type="NCBI Taxonomy" id="282301"/>
    <lineage>
        <taxon>Eukaryota</taxon>
        <taxon>Metazoa</taxon>
        <taxon>Spiralia</taxon>
        <taxon>Lophotrochozoa</taxon>
        <taxon>Platyhelminthes</taxon>
        <taxon>Rhabditophora</taxon>
        <taxon>Macrostomorpha</taxon>
        <taxon>Macrostomida</taxon>
        <taxon>Macrostomidae</taxon>
        <taxon>Macrostomum</taxon>
    </lineage>
</organism>
<protein>
    <submittedName>
        <fullName evidence="7 8">Pyr_redox_2 domain-containing protein</fullName>
    </submittedName>
</protein>
<dbReference type="PRINTS" id="PR00368">
    <property type="entry name" value="FADPNR"/>
</dbReference>
<dbReference type="InterPro" id="IPR036188">
    <property type="entry name" value="FAD/NAD-bd_sf"/>
</dbReference>
<sequence length="189" mass="19368">VETPQRGVFYLRSPEDSKRIHAAGQGADAVLIGSSFIALESAAYLVANGAKSVTVLARDPVPFKALFGEEAGKAARRLHESKGVKFVIGELQSFASDAQGGLSGLKLKSGDTLPAQLCVVGIGSTPNTAFLPAGLLAGGKPGSPLVVGPDLRSPSDSNVFGAGDVLGYGHWQTAQTQGRLAARSMLGKP</sequence>
<dbReference type="InterPro" id="IPR023753">
    <property type="entry name" value="FAD/NAD-binding_dom"/>
</dbReference>
<dbReference type="PANTHER" id="PTHR43557">
    <property type="entry name" value="APOPTOSIS-INDUCING FACTOR 1"/>
    <property type="match status" value="1"/>
</dbReference>
<dbReference type="WBParaSite" id="maker-uti_cns_0001588-snap-gene-0.7-mRNA-1">
    <property type="protein sequence ID" value="maker-uti_cns_0001588-snap-gene-0.7-mRNA-1"/>
    <property type="gene ID" value="maker-uti_cns_0001588-snap-gene-0.7"/>
</dbReference>
<accession>A0A1I8GE97</accession>
<dbReference type="PANTHER" id="PTHR43557:SF2">
    <property type="entry name" value="RIESKE DOMAIN-CONTAINING PROTEIN-RELATED"/>
    <property type="match status" value="1"/>
</dbReference>
<dbReference type="GO" id="GO:0016651">
    <property type="term" value="F:oxidoreductase activity, acting on NAD(P)H"/>
    <property type="evidence" value="ECO:0007669"/>
    <property type="project" value="TreeGrafter"/>
</dbReference>
<dbReference type="WBParaSite" id="maker-uti_cns_0008958-snap-gene-0.4-mRNA-1">
    <property type="protein sequence ID" value="maker-uti_cns_0008958-snap-gene-0.4-mRNA-1"/>
    <property type="gene ID" value="maker-uti_cns_0008958-snap-gene-0.4"/>
</dbReference>
<keyword evidence="4" id="KW-0560">Oxidoreductase</keyword>
<evidence type="ECO:0000313" key="6">
    <source>
        <dbReference type="Proteomes" id="UP000095280"/>
    </source>
</evidence>
<evidence type="ECO:0000256" key="3">
    <source>
        <dbReference type="ARBA" id="ARBA00022827"/>
    </source>
</evidence>
<dbReference type="PRINTS" id="PR00411">
    <property type="entry name" value="PNDRDTASEI"/>
</dbReference>
<dbReference type="InterPro" id="IPR050446">
    <property type="entry name" value="FAD-oxidoreductase/Apoptosis"/>
</dbReference>
<dbReference type="AlphaFoldDB" id="A0A1I8GE97"/>
<comment type="cofactor">
    <cofactor evidence="1">
        <name>FAD</name>
        <dbReference type="ChEBI" id="CHEBI:57692"/>
    </cofactor>
</comment>
<evidence type="ECO:0000259" key="5">
    <source>
        <dbReference type="Pfam" id="PF07992"/>
    </source>
</evidence>
<reference evidence="7 8" key="1">
    <citation type="submission" date="2016-11" db="UniProtKB">
        <authorList>
            <consortium name="WormBaseParasite"/>
        </authorList>
    </citation>
    <scope>IDENTIFICATION</scope>
</reference>
<keyword evidence="3" id="KW-0274">FAD</keyword>
<evidence type="ECO:0000313" key="8">
    <source>
        <dbReference type="WBParaSite" id="maker-uti_cns_0008958-snap-gene-0.4-mRNA-1"/>
    </source>
</evidence>
<keyword evidence="2" id="KW-0285">Flavoprotein</keyword>
<proteinExistence type="predicted"/>
<keyword evidence="6" id="KW-1185">Reference proteome</keyword>